<dbReference type="OrthoDB" id="5572373at2"/>
<dbReference type="RefSeq" id="WP_121161139.1">
    <property type="nucleotide sequence ID" value="NZ_RBKT01000001.1"/>
</dbReference>
<dbReference type="AlphaFoldDB" id="A0A495JWV5"/>
<accession>A0A495JWV5</accession>
<dbReference type="Pfam" id="PF14568">
    <property type="entry name" value="SUKH_6"/>
    <property type="match status" value="1"/>
</dbReference>
<comment type="caution">
    <text evidence="1">The sequence shown here is derived from an EMBL/GenBank/DDBJ whole genome shotgun (WGS) entry which is preliminary data.</text>
</comment>
<dbReference type="Proteomes" id="UP000277671">
    <property type="component" value="Unassembled WGS sequence"/>
</dbReference>
<evidence type="ECO:0000313" key="2">
    <source>
        <dbReference type="Proteomes" id="UP000277671"/>
    </source>
</evidence>
<reference evidence="1 2" key="1">
    <citation type="submission" date="2018-10" db="EMBL/GenBank/DDBJ databases">
        <title>Sequencing the genomes of 1000 actinobacteria strains.</title>
        <authorList>
            <person name="Klenk H.-P."/>
        </authorList>
    </citation>
    <scope>NUCLEOTIDE SEQUENCE [LARGE SCALE GENOMIC DNA]</scope>
    <source>
        <strain evidence="1 2">DSM 45175</strain>
    </source>
</reference>
<protein>
    <submittedName>
        <fullName evidence="1">SUKH superfamily protein</fullName>
    </submittedName>
</protein>
<organism evidence="1 2">
    <name type="scientific">Micromonospora pisi</name>
    <dbReference type="NCBI Taxonomy" id="589240"/>
    <lineage>
        <taxon>Bacteria</taxon>
        <taxon>Bacillati</taxon>
        <taxon>Actinomycetota</taxon>
        <taxon>Actinomycetes</taxon>
        <taxon>Micromonosporales</taxon>
        <taxon>Micromonosporaceae</taxon>
        <taxon>Micromonospora</taxon>
    </lineage>
</organism>
<sequence>MSMRKLITLVATPDRRIDVPSPQEFATCEAELGLALPADFKELLSAYGVGRFLDYLFAYPLAGHDMNIRRNSLLLEGHSASRDKFPAWYPYPLYPEANGLLLWGGTYDGHSLCWLTGGEPDKWPVVVWHQRNSDYRLYQGGAVAFIASWLERKLPTRTLPRPPRADDWFEPARKLKQVYVYLDGGLGSFTERTRLLRQLLGPVRDRGSSVDESDRDDHFATAQDWRVTYSESPAARLIRVAFPAVDEEAVRVAVISAVPMLGHTLRHAQTVTGTQVWAG</sequence>
<gene>
    <name evidence="1" type="ORF">BDK92_7576</name>
</gene>
<evidence type="ECO:0000313" key="1">
    <source>
        <dbReference type="EMBL" id="RKR93068.1"/>
    </source>
</evidence>
<dbReference type="SUPFAM" id="SSF160631">
    <property type="entry name" value="SMI1/KNR4-like"/>
    <property type="match status" value="1"/>
</dbReference>
<dbReference type="EMBL" id="RBKT01000001">
    <property type="protein sequence ID" value="RKR93068.1"/>
    <property type="molecule type" value="Genomic_DNA"/>
</dbReference>
<dbReference type="InterPro" id="IPR037883">
    <property type="entry name" value="Knr4/Smi1-like_sf"/>
</dbReference>
<keyword evidence="2" id="KW-1185">Reference proteome</keyword>
<name>A0A495JWV5_9ACTN</name>
<proteinExistence type="predicted"/>
<dbReference type="Gene3D" id="3.40.1580.10">
    <property type="entry name" value="SMI1/KNR4-like"/>
    <property type="match status" value="1"/>
</dbReference>